<accession>A0AAD6CR52</accession>
<comment type="caution">
    <text evidence="3">The sequence shown here is derived from an EMBL/GenBank/DDBJ whole genome shotgun (WGS) entry which is preliminary data.</text>
</comment>
<reference evidence="3 4" key="1">
    <citation type="journal article" date="2023" name="IMA Fungus">
        <title>Comparative genomic study of the Penicillium genus elucidates a diverse pangenome and 15 lateral gene transfer events.</title>
        <authorList>
            <person name="Petersen C."/>
            <person name="Sorensen T."/>
            <person name="Nielsen M.R."/>
            <person name="Sondergaard T.E."/>
            <person name="Sorensen J.L."/>
            <person name="Fitzpatrick D.A."/>
            <person name="Frisvad J.C."/>
            <person name="Nielsen K.L."/>
        </authorList>
    </citation>
    <scope>NUCLEOTIDE SEQUENCE [LARGE SCALE GENOMIC DNA]</scope>
    <source>
        <strain evidence="3 4">IBT 35679</strain>
    </source>
</reference>
<dbReference type="Gene3D" id="2.60.120.260">
    <property type="entry name" value="Galactose-binding domain-like"/>
    <property type="match status" value="1"/>
</dbReference>
<feature type="compositionally biased region" description="Low complexity" evidence="1">
    <location>
        <begin position="365"/>
        <end position="378"/>
    </location>
</feature>
<sequence>MMRRLGLTITSVSWIHAALVTSQIVSCTDDVTNLVTNPEFDSGLTGWSTYGNNWAAVSPSSSSDGMAYAENVITSGNSFYVYQTVSGYDIGEEYTVSVDARLAVGSGATTTQCIFEVLIHMNGGSYTVQQSTFSITSSSSSWQTLSGTFKPTYSSITLYALAYCQSGTSTNAQGQFRDVQFGQTTSVCTTSTPTSTPISTPSSTLTTPSSKAVQSSSAKASSFPKIEPSSQLPSTSSSAALGHSSSTVVLSSLPGSQSPSLTSSPDLSTSSPIRSTPLKSSSSPGSLKFTPSGNRSNTASSSQPAIVSPTSVAAPSASVPAGSSLDHSHSISTSIRPSSAPAHSSPVTGTTIQTTALVSGAHTASLSSQETQSLSHSSDITSQHTLSEIPVGSTTSTVFTTRTATITACPTSVHYCPAKDRTTYVTTETIVLSTTVCPITAEETATQTTSSHELPSLTTSTVLSTRTAKITACPSGVTKCPVASQSTYVTTETIVVSTTVCPITAAEATASPTIYTAVNISPATASSKIFPALSEESTTETLLVATTRTITACPSTVTDCPASQKSTYTTIETFIATVTVSLSTNTPGLLTSPSETTAEIIAQSSTTQTLQEQSGSAANSSKFPYSTPAVSARNSSHSFLTSTSSSAATEASNPAYGNSATTVSSASQVPGMTTTSPGSVYTGSASAIRSEWTRIVGALFLVMFV</sequence>
<feature type="region of interest" description="Disordered" evidence="1">
    <location>
        <begin position="187"/>
        <end position="348"/>
    </location>
</feature>
<dbReference type="SUPFAM" id="SSF49785">
    <property type="entry name" value="Galactose-binding domain-like"/>
    <property type="match status" value="1"/>
</dbReference>
<gene>
    <name evidence="3" type="ORF">N7494_010052</name>
</gene>
<feature type="compositionally biased region" description="Polar residues" evidence="1">
    <location>
        <begin position="655"/>
        <end position="683"/>
    </location>
</feature>
<evidence type="ECO:0000313" key="3">
    <source>
        <dbReference type="EMBL" id="KAJ5533500.1"/>
    </source>
</evidence>
<organism evidence="3 4">
    <name type="scientific">Penicillium frequentans</name>
    <dbReference type="NCBI Taxonomy" id="3151616"/>
    <lineage>
        <taxon>Eukaryota</taxon>
        <taxon>Fungi</taxon>
        <taxon>Dikarya</taxon>
        <taxon>Ascomycota</taxon>
        <taxon>Pezizomycotina</taxon>
        <taxon>Eurotiomycetes</taxon>
        <taxon>Eurotiomycetidae</taxon>
        <taxon>Eurotiales</taxon>
        <taxon>Aspergillaceae</taxon>
        <taxon>Penicillium</taxon>
    </lineage>
</organism>
<feature type="region of interest" description="Disordered" evidence="1">
    <location>
        <begin position="603"/>
        <end position="623"/>
    </location>
</feature>
<evidence type="ECO:0000256" key="1">
    <source>
        <dbReference type="SAM" id="MobiDB-lite"/>
    </source>
</evidence>
<feature type="compositionally biased region" description="Low complexity" evidence="1">
    <location>
        <begin position="187"/>
        <end position="292"/>
    </location>
</feature>
<evidence type="ECO:0008006" key="5">
    <source>
        <dbReference type="Google" id="ProtNLM"/>
    </source>
</evidence>
<protein>
    <recommendedName>
        <fullName evidence="5">CBM-cenC domain-containing protein</fullName>
    </recommendedName>
</protein>
<feature type="region of interest" description="Disordered" evidence="1">
    <location>
        <begin position="361"/>
        <end position="387"/>
    </location>
</feature>
<dbReference type="AlphaFoldDB" id="A0AAD6CR52"/>
<proteinExistence type="predicted"/>
<feature type="chain" id="PRO_5042099534" description="CBM-cenC domain-containing protein" evidence="2">
    <location>
        <begin position="18"/>
        <end position="705"/>
    </location>
</feature>
<feature type="compositionally biased region" description="Polar residues" evidence="1">
    <location>
        <begin position="293"/>
        <end position="303"/>
    </location>
</feature>
<name>A0AAD6CR52_9EURO</name>
<feature type="signal peptide" evidence="2">
    <location>
        <begin position="1"/>
        <end position="17"/>
    </location>
</feature>
<evidence type="ECO:0000313" key="4">
    <source>
        <dbReference type="Proteomes" id="UP001220324"/>
    </source>
</evidence>
<keyword evidence="2" id="KW-0732">Signal</keyword>
<keyword evidence="4" id="KW-1185">Reference proteome</keyword>
<dbReference type="EMBL" id="JAQIZZ010000007">
    <property type="protein sequence ID" value="KAJ5533500.1"/>
    <property type="molecule type" value="Genomic_DNA"/>
</dbReference>
<feature type="region of interest" description="Disordered" evidence="1">
    <location>
        <begin position="648"/>
        <end position="683"/>
    </location>
</feature>
<evidence type="ECO:0000256" key="2">
    <source>
        <dbReference type="SAM" id="SignalP"/>
    </source>
</evidence>
<feature type="compositionally biased region" description="Low complexity" evidence="1">
    <location>
        <begin position="304"/>
        <end position="342"/>
    </location>
</feature>
<dbReference type="InterPro" id="IPR008979">
    <property type="entry name" value="Galactose-bd-like_sf"/>
</dbReference>
<feature type="compositionally biased region" description="Low complexity" evidence="1">
    <location>
        <begin position="603"/>
        <end position="616"/>
    </location>
</feature>
<dbReference type="Proteomes" id="UP001220324">
    <property type="component" value="Unassembled WGS sequence"/>
</dbReference>